<feature type="region of interest" description="Disordered" evidence="2">
    <location>
        <begin position="333"/>
        <end position="355"/>
    </location>
</feature>
<dbReference type="PANTHER" id="PTHR43377">
    <property type="entry name" value="BILIVERDIN REDUCTASE A"/>
    <property type="match status" value="1"/>
</dbReference>
<protein>
    <recommendedName>
        <fullName evidence="7">Gfo/Idh/MocA family oxidoreductase</fullName>
    </recommendedName>
</protein>
<gene>
    <name evidence="5" type="ORF">GCM10009775_08650</name>
</gene>
<evidence type="ECO:0000256" key="2">
    <source>
        <dbReference type="SAM" id="MobiDB-lite"/>
    </source>
</evidence>
<feature type="domain" description="Gfo/Idh/MocA-like oxidoreductase N-terminal" evidence="3">
    <location>
        <begin position="9"/>
        <end position="126"/>
    </location>
</feature>
<reference evidence="5 6" key="1">
    <citation type="journal article" date="2019" name="Int. J. Syst. Evol. Microbiol.">
        <title>The Global Catalogue of Microorganisms (GCM) 10K type strain sequencing project: providing services to taxonomists for standard genome sequencing and annotation.</title>
        <authorList>
            <consortium name="The Broad Institute Genomics Platform"/>
            <consortium name="The Broad Institute Genome Sequencing Center for Infectious Disease"/>
            <person name="Wu L."/>
            <person name="Ma J."/>
        </authorList>
    </citation>
    <scope>NUCLEOTIDE SEQUENCE [LARGE SCALE GENOMIC DNA]</scope>
    <source>
        <strain evidence="5 6">JCM 14900</strain>
    </source>
</reference>
<evidence type="ECO:0000259" key="4">
    <source>
        <dbReference type="Pfam" id="PF02894"/>
    </source>
</evidence>
<comment type="caution">
    <text evidence="5">The sequence shown here is derived from an EMBL/GenBank/DDBJ whole genome shotgun (WGS) entry which is preliminary data.</text>
</comment>
<evidence type="ECO:0000256" key="1">
    <source>
        <dbReference type="ARBA" id="ARBA00010928"/>
    </source>
</evidence>
<dbReference type="Gene3D" id="3.30.360.10">
    <property type="entry name" value="Dihydrodipicolinate Reductase, domain 2"/>
    <property type="match status" value="1"/>
</dbReference>
<dbReference type="InterPro" id="IPR036291">
    <property type="entry name" value="NAD(P)-bd_dom_sf"/>
</dbReference>
<evidence type="ECO:0000313" key="5">
    <source>
        <dbReference type="EMBL" id="GAA1918347.1"/>
    </source>
</evidence>
<feature type="domain" description="Gfo/Idh/MocA-like oxidoreductase C-terminal" evidence="4">
    <location>
        <begin position="164"/>
        <end position="317"/>
    </location>
</feature>
<proteinExistence type="inferred from homology"/>
<dbReference type="InterPro" id="IPR051450">
    <property type="entry name" value="Gfo/Idh/MocA_Oxidoreductases"/>
</dbReference>
<keyword evidence="6" id="KW-1185">Reference proteome</keyword>
<dbReference type="InterPro" id="IPR004104">
    <property type="entry name" value="Gfo/Idh/MocA-like_OxRdtase_C"/>
</dbReference>
<dbReference type="RefSeq" id="WP_248145801.1">
    <property type="nucleotide sequence ID" value="NZ_BAAAOF010000002.1"/>
</dbReference>
<evidence type="ECO:0000259" key="3">
    <source>
        <dbReference type="Pfam" id="PF01408"/>
    </source>
</evidence>
<name>A0ABN2PEM4_9MICO</name>
<dbReference type="InterPro" id="IPR000683">
    <property type="entry name" value="Gfo/Idh/MocA-like_OxRdtase_N"/>
</dbReference>
<dbReference type="SUPFAM" id="SSF55347">
    <property type="entry name" value="Glyceraldehyde-3-phosphate dehydrogenase-like, C-terminal domain"/>
    <property type="match status" value="1"/>
</dbReference>
<feature type="compositionally biased region" description="Gly residues" evidence="2">
    <location>
        <begin position="345"/>
        <end position="355"/>
    </location>
</feature>
<dbReference type="Proteomes" id="UP001501343">
    <property type="component" value="Unassembled WGS sequence"/>
</dbReference>
<accession>A0ABN2PEM4</accession>
<comment type="similarity">
    <text evidence="1">Belongs to the Gfo/Idh/MocA family.</text>
</comment>
<organism evidence="5 6">
    <name type="scientific">Microbacterium aoyamense</name>
    <dbReference type="NCBI Taxonomy" id="344166"/>
    <lineage>
        <taxon>Bacteria</taxon>
        <taxon>Bacillati</taxon>
        <taxon>Actinomycetota</taxon>
        <taxon>Actinomycetes</taxon>
        <taxon>Micrococcales</taxon>
        <taxon>Microbacteriaceae</taxon>
        <taxon>Microbacterium</taxon>
    </lineage>
</organism>
<sequence>MTNAGPLSAAVIGAGAGGTLSIDALLASEDFRLVAVADMSEAALERVREKDPDIRTFTSADEMFASTPTDVVCVSTYAPTHLPLTTAALAIPGISGLLVEKPLGDTTAAGREILRLIKSAGLPVVVPHGLMAQSAALQIVQQVRDGAIGPLRVVEIECTNWDIINAGIHWLQFFISLTGADDVEFVLAAADASTRTFRDGMQVETDAITLARTASGVRLLMHTGDRVPMSRNDTVALFRIIGDNGFIEFGAYEGHYTLVTPRNDRVRVDVEPFEVSGHRRHLEFLARQIRDGSRDYSVPDSSLQALEVVEAAYESARVHGAVLLPIDGDQPRRPEDWFPGAPYSGSGGGRNGREL</sequence>
<dbReference type="SUPFAM" id="SSF51735">
    <property type="entry name" value="NAD(P)-binding Rossmann-fold domains"/>
    <property type="match status" value="1"/>
</dbReference>
<dbReference type="Gene3D" id="3.40.50.720">
    <property type="entry name" value="NAD(P)-binding Rossmann-like Domain"/>
    <property type="match status" value="1"/>
</dbReference>
<dbReference type="PANTHER" id="PTHR43377:SF1">
    <property type="entry name" value="BILIVERDIN REDUCTASE A"/>
    <property type="match status" value="1"/>
</dbReference>
<dbReference type="Pfam" id="PF02894">
    <property type="entry name" value="GFO_IDH_MocA_C"/>
    <property type="match status" value="1"/>
</dbReference>
<dbReference type="EMBL" id="BAAAOF010000002">
    <property type="protein sequence ID" value="GAA1918347.1"/>
    <property type="molecule type" value="Genomic_DNA"/>
</dbReference>
<evidence type="ECO:0000313" key="6">
    <source>
        <dbReference type="Proteomes" id="UP001501343"/>
    </source>
</evidence>
<evidence type="ECO:0008006" key="7">
    <source>
        <dbReference type="Google" id="ProtNLM"/>
    </source>
</evidence>
<dbReference type="Pfam" id="PF01408">
    <property type="entry name" value="GFO_IDH_MocA"/>
    <property type="match status" value="1"/>
</dbReference>